<dbReference type="GO" id="GO:0016787">
    <property type="term" value="F:hydrolase activity"/>
    <property type="evidence" value="ECO:0007669"/>
    <property type="project" value="UniProtKB-KW"/>
</dbReference>
<reference evidence="1 2" key="1">
    <citation type="submission" date="2023-07" db="EMBL/GenBank/DDBJ databases">
        <title>Sequencing the genomes of 1000 actinobacteria strains.</title>
        <authorList>
            <person name="Klenk H.-P."/>
        </authorList>
    </citation>
    <scope>NUCLEOTIDE SEQUENCE [LARGE SCALE GENOMIC DNA]</scope>
    <source>
        <strain evidence="1 2">DSM 19426</strain>
    </source>
</reference>
<evidence type="ECO:0000313" key="1">
    <source>
        <dbReference type="EMBL" id="MDR7361515.1"/>
    </source>
</evidence>
<accession>A0ABU2BSB1</accession>
<keyword evidence="1" id="KW-0378">Hydrolase</keyword>
<proteinExistence type="predicted"/>
<organism evidence="1 2">
    <name type="scientific">Nocardioides marmoribigeumensis</name>
    <dbReference type="NCBI Taxonomy" id="433649"/>
    <lineage>
        <taxon>Bacteria</taxon>
        <taxon>Bacillati</taxon>
        <taxon>Actinomycetota</taxon>
        <taxon>Actinomycetes</taxon>
        <taxon>Propionibacteriales</taxon>
        <taxon>Nocardioidaceae</taxon>
        <taxon>Nocardioides</taxon>
    </lineage>
</organism>
<dbReference type="RefSeq" id="WP_310299553.1">
    <property type="nucleotide sequence ID" value="NZ_BAAAPS010000007.1"/>
</dbReference>
<name>A0ABU2BSB1_9ACTN</name>
<sequence>MLRFRDRSATRRVRPTPGARHVPLNPGILTREGWYVLADTATALLVDQGAGFRVRPPHDGAYRDWYAFGDGHDLQRALGDLRALTGRAPLLPRHAFGVWFSKYFAFIVPSRSGATVRVR</sequence>
<evidence type="ECO:0000313" key="2">
    <source>
        <dbReference type="Proteomes" id="UP001183648"/>
    </source>
</evidence>
<dbReference type="Proteomes" id="UP001183648">
    <property type="component" value="Unassembled WGS sequence"/>
</dbReference>
<keyword evidence="2" id="KW-1185">Reference proteome</keyword>
<protein>
    <submittedName>
        <fullName evidence="1">Alpha-glucosidase (Family GH31 glycosyl hydrolase)</fullName>
    </submittedName>
</protein>
<gene>
    <name evidence="1" type="ORF">J2S63_001068</name>
</gene>
<comment type="caution">
    <text evidence="1">The sequence shown here is derived from an EMBL/GenBank/DDBJ whole genome shotgun (WGS) entry which is preliminary data.</text>
</comment>
<dbReference type="EMBL" id="JAVDYG010000001">
    <property type="protein sequence ID" value="MDR7361515.1"/>
    <property type="molecule type" value="Genomic_DNA"/>
</dbReference>